<dbReference type="Proteomes" id="UP000198281">
    <property type="component" value="Unassembled WGS sequence"/>
</dbReference>
<protein>
    <recommendedName>
        <fullName evidence="4">Lysozyme inhibitor LprI N-terminal domain-containing protein</fullName>
    </recommendedName>
</protein>
<feature type="signal peptide" evidence="1">
    <location>
        <begin position="1"/>
        <end position="23"/>
    </location>
</feature>
<dbReference type="GO" id="GO:0005576">
    <property type="term" value="C:extracellular region"/>
    <property type="evidence" value="ECO:0007669"/>
    <property type="project" value="TreeGrafter"/>
</dbReference>
<keyword evidence="1" id="KW-0732">Signal</keyword>
<reference evidence="3" key="1">
    <citation type="submission" date="2017-06" db="EMBL/GenBank/DDBJ databases">
        <authorList>
            <person name="Varghese N."/>
            <person name="Submissions S."/>
        </authorList>
    </citation>
    <scope>NUCLEOTIDE SEQUENCE [LARGE SCALE GENOMIC DNA]</scope>
    <source>
        <strain evidence="3">LNB2</strain>
    </source>
</reference>
<proteinExistence type="predicted"/>
<dbReference type="EMBL" id="FZOS01000007">
    <property type="protein sequence ID" value="SNS47759.1"/>
    <property type="molecule type" value="Genomic_DNA"/>
</dbReference>
<gene>
    <name evidence="2" type="ORF">SAMN06295912_10792</name>
</gene>
<name>A0A239ET43_9SPHN</name>
<sequence>MVARRWVMLALAWAGLSTVPAEAVPPPTPGDMAGCATSTFVVDAAVCADPALRAADDRLHAFLRSKGALLDRPPPFIEPQAQWFARRNACARARDQQPCLRDAYAERMALLDMMEAAPAPTRTLGCPKPLADTAQAAVGPGRVVLIDAGGQVIAVAPSASPRSSWRPFVQAELRGAEVRLRRVDGARLRCR</sequence>
<dbReference type="RefSeq" id="WP_245842750.1">
    <property type="nucleotide sequence ID" value="NZ_FZOS01000007.1"/>
</dbReference>
<feature type="chain" id="PRO_5013348672" description="Lysozyme inhibitor LprI N-terminal domain-containing protein" evidence="1">
    <location>
        <begin position="24"/>
        <end position="191"/>
    </location>
</feature>
<dbReference type="PANTHER" id="PTHR37549">
    <property type="entry name" value="LIPOPROTEIN LPRI"/>
    <property type="match status" value="1"/>
</dbReference>
<evidence type="ECO:0008006" key="4">
    <source>
        <dbReference type="Google" id="ProtNLM"/>
    </source>
</evidence>
<accession>A0A239ET43</accession>
<dbReference type="PANTHER" id="PTHR37549:SF1">
    <property type="entry name" value="LIPOPROTEIN LPRI"/>
    <property type="match status" value="1"/>
</dbReference>
<dbReference type="AlphaFoldDB" id="A0A239ET43"/>
<evidence type="ECO:0000313" key="2">
    <source>
        <dbReference type="EMBL" id="SNS47759.1"/>
    </source>
</evidence>
<keyword evidence="3" id="KW-1185">Reference proteome</keyword>
<evidence type="ECO:0000256" key="1">
    <source>
        <dbReference type="SAM" id="SignalP"/>
    </source>
</evidence>
<organism evidence="2 3">
    <name type="scientific">Edaphosphingomonas laterariae</name>
    <dbReference type="NCBI Taxonomy" id="861865"/>
    <lineage>
        <taxon>Bacteria</taxon>
        <taxon>Pseudomonadati</taxon>
        <taxon>Pseudomonadota</taxon>
        <taxon>Alphaproteobacteria</taxon>
        <taxon>Sphingomonadales</taxon>
        <taxon>Rhizorhabdaceae</taxon>
        <taxon>Edaphosphingomonas</taxon>
    </lineage>
</organism>
<dbReference type="InterPro" id="IPR052755">
    <property type="entry name" value="Lysozyme_Inhibitor_LprI"/>
</dbReference>
<evidence type="ECO:0000313" key="3">
    <source>
        <dbReference type="Proteomes" id="UP000198281"/>
    </source>
</evidence>